<dbReference type="GO" id="GO:0016705">
    <property type="term" value="F:oxidoreductase activity, acting on paired donors, with incorporation or reduction of molecular oxygen"/>
    <property type="evidence" value="ECO:0007669"/>
    <property type="project" value="InterPro"/>
</dbReference>
<dbReference type="AlphaFoldDB" id="A0A7Y9NQU2"/>
<organism evidence="9 10">
    <name type="scientific">Tunturiibacter lichenicola</name>
    <dbReference type="NCBI Taxonomy" id="2051959"/>
    <lineage>
        <taxon>Bacteria</taxon>
        <taxon>Pseudomonadati</taxon>
        <taxon>Acidobacteriota</taxon>
        <taxon>Terriglobia</taxon>
        <taxon>Terriglobales</taxon>
        <taxon>Acidobacteriaceae</taxon>
        <taxon>Tunturiibacter</taxon>
    </lineage>
</organism>
<comment type="similarity">
    <text evidence="1 8">Belongs to the cytochrome P450 family.</text>
</comment>
<dbReference type="GO" id="GO:0005506">
    <property type="term" value="F:iron ion binding"/>
    <property type="evidence" value="ECO:0007669"/>
    <property type="project" value="InterPro"/>
</dbReference>
<evidence type="ECO:0000313" key="9">
    <source>
        <dbReference type="EMBL" id="NYF53841.1"/>
    </source>
</evidence>
<dbReference type="PANTHER" id="PTHR24291:SF50">
    <property type="entry name" value="BIFUNCTIONAL ALBAFLAVENONE MONOOXYGENASE_TERPENE SYNTHASE"/>
    <property type="match status" value="1"/>
</dbReference>
<keyword evidence="4 8" id="KW-0560">Oxidoreductase</keyword>
<evidence type="ECO:0000256" key="6">
    <source>
        <dbReference type="ARBA" id="ARBA00023033"/>
    </source>
</evidence>
<comment type="cofactor">
    <cofactor evidence="7">
        <name>heme</name>
        <dbReference type="ChEBI" id="CHEBI:30413"/>
    </cofactor>
</comment>
<dbReference type="GO" id="GO:0020037">
    <property type="term" value="F:heme binding"/>
    <property type="evidence" value="ECO:0007669"/>
    <property type="project" value="InterPro"/>
</dbReference>
<dbReference type="Proteomes" id="UP000534186">
    <property type="component" value="Unassembled WGS sequence"/>
</dbReference>
<accession>A0A7Y9NQU2</accession>
<evidence type="ECO:0000256" key="8">
    <source>
        <dbReference type="RuleBase" id="RU000461"/>
    </source>
</evidence>
<dbReference type="InterPro" id="IPR002401">
    <property type="entry name" value="Cyt_P450_E_grp-I"/>
</dbReference>
<sequence length="439" mass="50005">MAANPVQVLSKYTELFGDTFRFYLGGIKEAIVTTNPAVIQHVLKTNADNYQKSEIQVKRMGHFLGKGLLTTHGEPWKTQRRLIQKGFDRKQLEALSAIMQDSLAESLRDFDRQVRVGPVDIYPQLMKMTFAMVARSLFGAKLKDEDIDVVSNTICTVQEFIVRQTLQPYLNPWFEVSGELRRHEEMRARADSVLMEYIKTRRHQAPGNDLLQTLMDARYSDGEGMSDELVLSESMQLLVAGHETSSNALSWLLYLLSSRPDCLERVREEFHSVLGDAPLSFGDVSRLPFTTQVILEALRLYPPFWMVDRMAVADDRVGDVDIPRGSTVIVFVYGAHHAPRYWESPESFDPERFAKANEKLQTPFTHLPFGGGPRGCIGGHYAMLQILMILSDLLRKYDFQLIPGQMIEARPMVILRPKHGIRMTFTQATARDRHAVVQE</sequence>
<proteinExistence type="inferred from homology"/>
<dbReference type="InterPro" id="IPR036396">
    <property type="entry name" value="Cyt_P450_sf"/>
</dbReference>
<dbReference type="Gene3D" id="1.10.630.10">
    <property type="entry name" value="Cytochrome P450"/>
    <property type="match status" value="1"/>
</dbReference>
<evidence type="ECO:0000256" key="7">
    <source>
        <dbReference type="PIRSR" id="PIRSR602401-1"/>
    </source>
</evidence>
<dbReference type="GO" id="GO:0004497">
    <property type="term" value="F:monooxygenase activity"/>
    <property type="evidence" value="ECO:0007669"/>
    <property type="project" value="UniProtKB-KW"/>
</dbReference>
<evidence type="ECO:0000256" key="5">
    <source>
        <dbReference type="ARBA" id="ARBA00023004"/>
    </source>
</evidence>
<dbReference type="Pfam" id="PF00067">
    <property type="entry name" value="p450"/>
    <property type="match status" value="1"/>
</dbReference>
<keyword evidence="2 7" id="KW-0349">Heme</keyword>
<dbReference type="InterPro" id="IPR050196">
    <property type="entry name" value="Cytochrome_P450_Monoox"/>
</dbReference>
<comment type="caution">
    <text evidence="9">The sequence shown here is derived from an EMBL/GenBank/DDBJ whole genome shotgun (WGS) entry which is preliminary data.</text>
</comment>
<dbReference type="PRINTS" id="PR00463">
    <property type="entry name" value="EP450I"/>
</dbReference>
<dbReference type="InterPro" id="IPR001128">
    <property type="entry name" value="Cyt_P450"/>
</dbReference>
<protein>
    <submittedName>
        <fullName evidence="9">Cytochrome P450</fullName>
    </submittedName>
</protein>
<dbReference type="PANTHER" id="PTHR24291">
    <property type="entry name" value="CYTOCHROME P450 FAMILY 4"/>
    <property type="match status" value="1"/>
</dbReference>
<evidence type="ECO:0000256" key="3">
    <source>
        <dbReference type="ARBA" id="ARBA00022723"/>
    </source>
</evidence>
<reference evidence="9 10" key="1">
    <citation type="submission" date="2020-07" db="EMBL/GenBank/DDBJ databases">
        <title>Genomic Encyclopedia of Type Strains, Phase IV (KMG-V): Genome sequencing to study the core and pangenomes of soil and plant-associated prokaryotes.</title>
        <authorList>
            <person name="Whitman W."/>
        </authorList>
    </citation>
    <scope>NUCLEOTIDE SEQUENCE [LARGE SCALE GENOMIC DNA]</scope>
    <source>
        <strain evidence="9 10">M8UP30</strain>
    </source>
</reference>
<dbReference type="PRINTS" id="PR00385">
    <property type="entry name" value="P450"/>
</dbReference>
<dbReference type="PROSITE" id="PS00086">
    <property type="entry name" value="CYTOCHROME_P450"/>
    <property type="match status" value="1"/>
</dbReference>
<keyword evidence="3 7" id="KW-0479">Metal-binding</keyword>
<keyword evidence="6 8" id="KW-0503">Monooxygenase</keyword>
<feature type="binding site" description="axial binding residue" evidence="7">
    <location>
        <position position="376"/>
    </location>
    <ligand>
        <name>heme</name>
        <dbReference type="ChEBI" id="CHEBI:30413"/>
    </ligand>
    <ligandPart>
        <name>Fe</name>
        <dbReference type="ChEBI" id="CHEBI:18248"/>
    </ligandPart>
</feature>
<dbReference type="SUPFAM" id="SSF48264">
    <property type="entry name" value="Cytochrome P450"/>
    <property type="match status" value="1"/>
</dbReference>
<evidence type="ECO:0000256" key="4">
    <source>
        <dbReference type="ARBA" id="ARBA00023002"/>
    </source>
</evidence>
<keyword evidence="5 7" id="KW-0408">Iron</keyword>
<dbReference type="InterPro" id="IPR017972">
    <property type="entry name" value="Cyt_P450_CS"/>
</dbReference>
<evidence type="ECO:0000256" key="1">
    <source>
        <dbReference type="ARBA" id="ARBA00010617"/>
    </source>
</evidence>
<gene>
    <name evidence="9" type="ORF">HDF12_004240</name>
</gene>
<evidence type="ECO:0000256" key="2">
    <source>
        <dbReference type="ARBA" id="ARBA00022617"/>
    </source>
</evidence>
<evidence type="ECO:0000313" key="10">
    <source>
        <dbReference type="Proteomes" id="UP000534186"/>
    </source>
</evidence>
<dbReference type="EMBL" id="JACCCV010000002">
    <property type="protein sequence ID" value="NYF53841.1"/>
    <property type="molecule type" value="Genomic_DNA"/>
</dbReference>
<name>A0A7Y9NQU2_9BACT</name>